<evidence type="ECO:0000313" key="2">
    <source>
        <dbReference type="EMBL" id="PMD16792.1"/>
    </source>
</evidence>
<evidence type="ECO:0000313" key="3">
    <source>
        <dbReference type="Proteomes" id="UP000235672"/>
    </source>
</evidence>
<name>A0A2J6PRZ8_9HELO</name>
<evidence type="ECO:0000256" key="1">
    <source>
        <dbReference type="SAM" id="MobiDB-lite"/>
    </source>
</evidence>
<feature type="region of interest" description="Disordered" evidence="1">
    <location>
        <begin position="260"/>
        <end position="293"/>
    </location>
</feature>
<keyword evidence="3" id="KW-1185">Reference proteome</keyword>
<organism evidence="2 3">
    <name type="scientific">Hyaloscypha hepaticicola</name>
    <dbReference type="NCBI Taxonomy" id="2082293"/>
    <lineage>
        <taxon>Eukaryota</taxon>
        <taxon>Fungi</taxon>
        <taxon>Dikarya</taxon>
        <taxon>Ascomycota</taxon>
        <taxon>Pezizomycotina</taxon>
        <taxon>Leotiomycetes</taxon>
        <taxon>Helotiales</taxon>
        <taxon>Hyaloscyphaceae</taxon>
        <taxon>Hyaloscypha</taxon>
    </lineage>
</organism>
<reference evidence="2 3" key="1">
    <citation type="submission" date="2016-05" db="EMBL/GenBank/DDBJ databases">
        <title>A degradative enzymes factory behind the ericoid mycorrhizal symbiosis.</title>
        <authorList>
            <consortium name="DOE Joint Genome Institute"/>
            <person name="Martino E."/>
            <person name="Morin E."/>
            <person name="Grelet G."/>
            <person name="Kuo A."/>
            <person name="Kohler A."/>
            <person name="Daghino S."/>
            <person name="Barry K."/>
            <person name="Choi C."/>
            <person name="Cichocki N."/>
            <person name="Clum A."/>
            <person name="Copeland A."/>
            <person name="Hainaut M."/>
            <person name="Haridas S."/>
            <person name="Labutti K."/>
            <person name="Lindquist E."/>
            <person name="Lipzen A."/>
            <person name="Khouja H.-R."/>
            <person name="Murat C."/>
            <person name="Ohm R."/>
            <person name="Olson A."/>
            <person name="Spatafora J."/>
            <person name="Veneault-Fourrey C."/>
            <person name="Henrissat B."/>
            <person name="Grigoriev I."/>
            <person name="Martin F."/>
            <person name="Perotto S."/>
        </authorList>
    </citation>
    <scope>NUCLEOTIDE SEQUENCE [LARGE SCALE GENOMIC DNA]</scope>
    <source>
        <strain evidence="2 3">UAMH 7357</strain>
    </source>
</reference>
<feature type="compositionally biased region" description="Polar residues" evidence="1">
    <location>
        <begin position="281"/>
        <end position="293"/>
    </location>
</feature>
<accession>A0A2J6PRZ8</accession>
<feature type="region of interest" description="Disordered" evidence="1">
    <location>
        <begin position="170"/>
        <end position="236"/>
    </location>
</feature>
<proteinExistence type="predicted"/>
<dbReference type="EMBL" id="KZ613503">
    <property type="protein sequence ID" value="PMD16792.1"/>
    <property type="molecule type" value="Genomic_DNA"/>
</dbReference>
<dbReference type="AlphaFoldDB" id="A0A2J6PRZ8"/>
<dbReference type="OrthoDB" id="3524915at2759"/>
<sequence>MSPHLPREVIAAIETAVEVNNGVLESAYIHSLAKIYKTSPQAVVWNMKRYNKVKAGCDDRKKTGRHAVMDKDKASEFVRELLAEKRDTRQAVIAEKLSEKFGVTVSATWASRLMKNYGIPQKTRRPPRIKKVMVPMAPGEQSDGSLVQQSPLPSPGQYPSFREHLHQALTAGKPHPHPPVLDSGYQAAIAPPTPPVLDSWHQVVIGPPPPPPPAKSDNAAKTGRPPHLKTSYPAGHTPEFEGFSILKLPGVHRHTFVHEFEIQNPSNPTTPKSPSPREVEVSNQNSVSRTTPDISTNWQVLKVVELP</sequence>
<protein>
    <submittedName>
        <fullName evidence="2">Uncharacterized protein</fullName>
    </submittedName>
</protein>
<dbReference type="Proteomes" id="UP000235672">
    <property type="component" value="Unassembled WGS sequence"/>
</dbReference>
<gene>
    <name evidence="2" type="ORF">NA56DRAFT_649094</name>
</gene>